<evidence type="ECO:0000256" key="1">
    <source>
        <dbReference type="ARBA" id="ARBA00004651"/>
    </source>
</evidence>
<comment type="subcellular location">
    <subcellularLocation>
        <location evidence="7">Cell inner membrane</location>
        <topology evidence="7">Multi-pass membrane protein</topology>
    </subcellularLocation>
    <subcellularLocation>
        <location evidence="1">Cell membrane</location>
        <topology evidence="1">Multi-pass membrane protein</topology>
    </subcellularLocation>
</comment>
<evidence type="ECO:0000256" key="7">
    <source>
        <dbReference type="RuleBase" id="RU365041"/>
    </source>
</evidence>
<evidence type="ECO:0000256" key="5">
    <source>
        <dbReference type="ARBA" id="ARBA00022989"/>
    </source>
</evidence>
<organism evidence="9 10">
    <name type="scientific">Pseudoduganella namucuonensis</name>
    <dbReference type="NCBI Taxonomy" id="1035707"/>
    <lineage>
        <taxon>Bacteria</taxon>
        <taxon>Pseudomonadati</taxon>
        <taxon>Pseudomonadota</taxon>
        <taxon>Betaproteobacteria</taxon>
        <taxon>Burkholderiales</taxon>
        <taxon>Oxalobacteraceae</taxon>
        <taxon>Telluria group</taxon>
        <taxon>Pseudoduganella</taxon>
    </lineage>
</organism>
<accession>A0A1I7K156</accession>
<gene>
    <name evidence="9" type="ORF">SAMN05216552_101462</name>
</gene>
<comment type="similarity">
    <text evidence="2 7">Belongs to the MgtC/SapB family.</text>
</comment>
<feature type="domain" description="MgtC/SapB/SrpB/YhiD N-terminal" evidence="8">
    <location>
        <begin position="29"/>
        <end position="150"/>
    </location>
</feature>
<dbReference type="PANTHER" id="PTHR33778">
    <property type="entry name" value="PROTEIN MGTC"/>
    <property type="match status" value="1"/>
</dbReference>
<evidence type="ECO:0000256" key="3">
    <source>
        <dbReference type="ARBA" id="ARBA00022475"/>
    </source>
</evidence>
<feature type="transmembrane region" description="Helical" evidence="7">
    <location>
        <begin position="54"/>
        <end position="76"/>
    </location>
</feature>
<dbReference type="InterPro" id="IPR003416">
    <property type="entry name" value="MgtC/SapB/SrpB/YhiD_fam"/>
</dbReference>
<feature type="transmembrane region" description="Helical" evidence="7">
    <location>
        <begin position="82"/>
        <end position="101"/>
    </location>
</feature>
<evidence type="ECO:0000256" key="6">
    <source>
        <dbReference type="ARBA" id="ARBA00023136"/>
    </source>
</evidence>
<dbReference type="AlphaFoldDB" id="A0A1I7K156"/>
<keyword evidence="5 7" id="KW-1133">Transmembrane helix</keyword>
<name>A0A1I7K156_9BURK</name>
<evidence type="ECO:0000259" key="8">
    <source>
        <dbReference type="Pfam" id="PF02308"/>
    </source>
</evidence>
<dbReference type="OrthoDB" id="9811198at2"/>
<keyword evidence="10" id="KW-1185">Reference proteome</keyword>
<dbReference type="PANTHER" id="PTHR33778:SF1">
    <property type="entry name" value="MAGNESIUM TRANSPORTER YHID-RELATED"/>
    <property type="match status" value="1"/>
</dbReference>
<evidence type="ECO:0000256" key="4">
    <source>
        <dbReference type="ARBA" id="ARBA00022692"/>
    </source>
</evidence>
<evidence type="ECO:0000256" key="2">
    <source>
        <dbReference type="ARBA" id="ARBA00009298"/>
    </source>
</evidence>
<dbReference type="STRING" id="1035707.SAMN05216552_101462"/>
<dbReference type="Pfam" id="PF02308">
    <property type="entry name" value="MgtC"/>
    <property type="match status" value="1"/>
</dbReference>
<dbReference type="Proteomes" id="UP000199391">
    <property type="component" value="Unassembled WGS sequence"/>
</dbReference>
<dbReference type="RefSeq" id="WP_093556578.1">
    <property type="nucleotide sequence ID" value="NZ_FPBO01000014.1"/>
</dbReference>
<evidence type="ECO:0000313" key="9">
    <source>
        <dbReference type="EMBL" id="SFU91142.1"/>
    </source>
</evidence>
<dbReference type="EMBL" id="FPBO01000014">
    <property type="protein sequence ID" value="SFU91142.1"/>
    <property type="molecule type" value="Genomic_DNA"/>
</dbReference>
<feature type="transmembrane region" description="Helical" evidence="7">
    <location>
        <begin position="132"/>
        <end position="148"/>
    </location>
</feature>
<evidence type="ECO:0000313" key="10">
    <source>
        <dbReference type="Proteomes" id="UP000199391"/>
    </source>
</evidence>
<dbReference type="InterPro" id="IPR049177">
    <property type="entry name" value="MgtC_SapB_SrpB_YhiD_N"/>
</dbReference>
<keyword evidence="4 7" id="KW-0812">Transmembrane</keyword>
<sequence length="171" mass="17848">MWRQIWATVEQEFSDLGDVSDITRVCIRLTVAVALGALLGYERESVGASAGLRTHMLVSLGSALFVLIPLQAGMAVSDLSRVLQGVTAGIGFIGAGAILKLENENQITGLTTAAGVWLTAAVGVAAGMGREATAVLSALFALVILSMLRHGRAGKKSSTDHNQNQKDTNAE</sequence>
<keyword evidence="6 7" id="KW-0472">Membrane</keyword>
<dbReference type="PRINTS" id="PR01837">
    <property type="entry name" value="MGTCSAPBPROT"/>
</dbReference>
<proteinExistence type="inferred from homology"/>
<keyword evidence="3" id="KW-1003">Cell membrane</keyword>
<dbReference type="GO" id="GO:0005886">
    <property type="term" value="C:plasma membrane"/>
    <property type="evidence" value="ECO:0007669"/>
    <property type="project" value="UniProtKB-SubCell"/>
</dbReference>
<protein>
    <recommendedName>
        <fullName evidence="7">Protein MgtC</fullName>
    </recommendedName>
</protein>
<feature type="transmembrane region" description="Helical" evidence="7">
    <location>
        <begin position="108"/>
        <end position="126"/>
    </location>
</feature>
<keyword evidence="7" id="KW-0997">Cell inner membrane</keyword>
<reference evidence="10" key="1">
    <citation type="submission" date="2016-10" db="EMBL/GenBank/DDBJ databases">
        <authorList>
            <person name="Varghese N."/>
            <person name="Submissions S."/>
        </authorList>
    </citation>
    <scope>NUCLEOTIDE SEQUENCE [LARGE SCALE GENOMIC DNA]</scope>
    <source>
        <strain evidence="10">CGMCC 1.11014</strain>
    </source>
</reference>